<organism evidence="1">
    <name type="scientific">Arundo donax</name>
    <name type="common">Giant reed</name>
    <name type="synonym">Donax arundinaceus</name>
    <dbReference type="NCBI Taxonomy" id="35708"/>
    <lineage>
        <taxon>Eukaryota</taxon>
        <taxon>Viridiplantae</taxon>
        <taxon>Streptophyta</taxon>
        <taxon>Embryophyta</taxon>
        <taxon>Tracheophyta</taxon>
        <taxon>Spermatophyta</taxon>
        <taxon>Magnoliopsida</taxon>
        <taxon>Liliopsida</taxon>
        <taxon>Poales</taxon>
        <taxon>Poaceae</taxon>
        <taxon>PACMAD clade</taxon>
        <taxon>Arundinoideae</taxon>
        <taxon>Arundineae</taxon>
        <taxon>Arundo</taxon>
    </lineage>
</organism>
<accession>A0A0A9A521</accession>
<dbReference type="AlphaFoldDB" id="A0A0A9A521"/>
<sequence length="28" mass="3343">MLLHCKFHILSCSLKSSRQISNFIFLYL</sequence>
<proteinExistence type="predicted"/>
<protein>
    <submittedName>
        <fullName evidence="1">Uncharacterized protein</fullName>
    </submittedName>
</protein>
<reference evidence="1" key="2">
    <citation type="journal article" date="2015" name="Data Brief">
        <title>Shoot transcriptome of the giant reed, Arundo donax.</title>
        <authorList>
            <person name="Barrero R.A."/>
            <person name="Guerrero F.D."/>
            <person name="Moolhuijzen P."/>
            <person name="Goolsby J.A."/>
            <person name="Tidwell J."/>
            <person name="Bellgard S.E."/>
            <person name="Bellgard M.I."/>
        </authorList>
    </citation>
    <scope>NUCLEOTIDE SEQUENCE</scope>
    <source>
        <tissue evidence="1">Shoot tissue taken approximately 20 cm above the soil surface</tissue>
    </source>
</reference>
<dbReference type="EMBL" id="GBRH01252857">
    <property type="protein sequence ID" value="JAD45038.1"/>
    <property type="molecule type" value="Transcribed_RNA"/>
</dbReference>
<reference evidence="1" key="1">
    <citation type="submission" date="2014-09" db="EMBL/GenBank/DDBJ databases">
        <authorList>
            <person name="Magalhaes I.L.F."/>
            <person name="Oliveira U."/>
            <person name="Santos F.R."/>
            <person name="Vidigal T.H.D.A."/>
            <person name="Brescovit A.D."/>
            <person name="Santos A.J."/>
        </authorList>
    </citation>
    <scope>NUCLEOTIDE SEQUENCE</scope>
    <source>
        <tissue evidence="1">Shoot tissue taken approximately 20 cm above the soil surface</tissue>
    </source>
</reference>
<evidence type="ECO:0000313" key="1">
    <source>
        <dbReference type="EMBL" id="JAD45038.1"/>
    </source>
</evidence>
<name>A0A0A9A521_ARUDO</name>